<feature type="compositionally biased region" description="Low complexity" evidence="5">
    <location>
        <begin position="139"/>
        <end position="162"/>
    </location>
</feature>
<dbReference type="GO" id="GO:0005634">
    <property type="term" value="C:nucleus"/>
    <property type="evidence" value="ECO:0007669"/>
    <property type="project" value="TreeGrafter"/>
</dbReference>
<dbReference type="InterPro" id="IPR039136">
    <property type="entry name" value="NUFIP1-like"/>
</dbReference>
<feature type="compositionally biased region" description="Basic and acidic residues" evidence="5">
    <location>
        <begin position="264"/>
        <end position="273"/>
    </location>
</feature>
<protein>
    <recommendedName>
        <fullName evidence="6">C3H1-type domain-containing protein</fullName>
    </recommendedName>
</protein>
<feature type="compositionally biased region" description="Basic and acidic residues" evidence="5">
    <location>
        <begin position="280"/>
        <end position="293"/>
    </location>
</feature>
<keyword evidence="3 4" id="KW-0862">Zinc</keyword>
<sequence>MAGQYSYPPPPPPPSSASTGYPYGQPQTYSPAPPRGGGRGRGQHQGPSRGDYGSPYGSYPQQDYNSPHTASPYNHQAPSNYWSGSPQMNPQVHNAPLPQTNYHPNYAPQGYAPQPHATYPTSAYPTNGQRPSYPPAYNPPSNDYSATQSWSDTSSPFSSHSTRGGRGGYSDRGGHRPEQASGQVLRMGFDQNAGHGTQASNGYAPPYPPPAPQHHSLAPYQQPPYHSYPPAAAPSYLTSSQNSHSFNNRGRVRDGFSSGRGRGGHNDRGDKFRNRGGQRSYHDHNSAQKSDHSAKKKKRKTNTLGLTPGDEESDDGSGDEEKHLTDLLGPDVPVISDLADWIKERKANFPTKARIAAKQAAEQAKRAEVGDAQKPTSKIDKDVKELEKLKRKMAKIEDKLKRKREADDEGDDMRVNEIESSLSSSDDEKPESLSTRKPSHQPPPPMNRADPTNHCKYYATGGTCGKKGKCRFKHDPAVREKALQEQAMNGGRMTLKQLLLRNDKHNDDLAVLQSIATLKATGKLPPSGSLPPTNPTTSVLIHPLPAKVEYVSQQSQPPPGLVSTQTNKKGAKKSLKRQAQKPSNHRLDLRSASRSHPASTKAYSNVSKHDPFKHSFSKHGSHVDVMNYRPPVHTLLKSPANADLRSKYVPKHIYYEDPRSSTARDLQRSHVSPYFMEARPKKALGCLPKYDFHNMRGSRWRQNPLVRSQSGSGAVRPNKASKPESKKLRVPPRGQLSPSSSISIKAEDRLEKRSKGDFYTNLRGFGFNTNF</sequence>
<feature type="compositionally biased region" description="Polar residues" evidence="5">
    <location>
        <begin position="119"/>
        <end position="130"/>
    </location>
</feature>
<feature type="region of interest" description="Disordered" evidence="5">
    <location>
        <begin position="1"/>
        <end position="330"/>
    </location>
</feature>
<name>A0A1Y2DSK0_9PEZI</name>
<feature type="region of interest" description="Disordered" evidence="5">
    <location>
        <begin position="703"/>
        <end position="747"/>
    </location>
</feature>
<dbReference type="PROSITE" id="PS50103">
    <property type="entry name" value="ZF_C3H1"/>
    <property type="match status" value="1"/>
</dbReference>
<evidence type="ECO:0000313" key="8">
    <source>
        <dbReference type="Proteomes" id="UP000193689"/>
    </source>
</evidence>
<dbReference type="Pfam" id="PF10453">
    <property type="entry name" value="NUFIP1"/>
    <property type="match status" value="1"/>
</dbReference>
<dbReference type="EMBL" id="MCFJ01000009">
    <property type="protein sequence ID" value="ORY62238.1"/>
    <property type="molecule type" value="Genomic_DNA"/>
</dbReference>
<evidence type="ECO:0000313" key="7">
    <source>
        <dbReference type="EMBL" id="ORY62238.1"/>
    </source>
</evidence>
<dbReference type="GO" id="GO:0003723">
    <property type="term" value="F:RNA binding"/>
    <property type="evidence" value="ECO:0007669"/>
    <property type="project" value="InterPro"/>
</dbReference>
<proteinExistence type="predicted"/>
<dbReference type="RefSeq" id="XP_040714074.1">
    <property type="nucleotide sequence ID" value="XM_040864040.1"/>
</dbReference>
<feature type="compositionally biased region" description="Low complexity" evidence="5">
    <location>
        <begin position="218"/>
        <end position="236"/>
    </location>
</feature>
<feature type="compositionally biased region" description="Basic and acidic residues" evidence="5">
    <location>
        <begin position="363"/>
        <end position="417"/>
    </location>
</feature>
<comment type="caution">
    <text evidence="7">The sequence shown here is derived from an EMBL/GenBank/DDBJ whole genome shotgun (WGS) entry which is preliminary data.</text>
</comment>
<dbReference type="PANTHER" id="PTHR13309:SF0">
    <property type="entry name" value="FMR1-INTERACTING PROTEIN NUFIP1"/>
    <property type="match status" value="1"/>
</dbReference>
<dbReference type="PANTHER" id="PTHR13309">
    <property type="entry name" value="NUCLEAR FRAGILE X MENTAL RETARDATION PROTEIN INTERACTING PROTEIN 1"/>
    <property type="match status" value="1"/>
</dbReference>
<gene>
    <name evidence="7" type="ORF">BCR38DRAFT_486510</name>
</gene>
<evidence type="ECO:0000256" key="3">
    <source>
        <dbReference type="ARBA" id="ARBA00022833"/>
    </source>
</evidence>
<dbReference type="InterPro" id="IPR019496">
    <property type="entry name" value="NUFIP1_cons_dom"/>
</dbReference>
<dbReference type="Proteomes" id="UP000193689">
    <property type="component" value="Unassembled WGS sequence"/>
</dbReference>
<feature type="compositionally biased region" description="Basic residues" evidence="5">
    <location>
        <begin position="569"/>
        <end position="579"/>
    </location>
</feature>
<dbReference type="InParanoid" id="A0A1Y2DSK0"/>
<feature type="domain" description="C3H1-type" evidence="6">
    <location>
        <begin position="449"/>
        <end position="477"/>
    </location>
</feature>
<dbReference type="GeneID" id="63780252"/>
<organism evidence="7 8">
    <name type="scientific">Pseudomassariella vexata</name>
    <dbReference type="NCBI Taxonomy" id="1141098"/>
    <lineage>
        <taxon>Eukaryota</taxon>
        <taxon>Fungi</taxon>
        <taxon>Dikarya</taxon>
        <taxon>Ascomycota</taxon>
        <taxon>Pezizomycotina</taxon>
        <taxon>Sordariomycetes</taxon>
        <taxon>Xylariomycetidae</taxon>
        <taxon>Amphisphaeriales</taxon>
        <taxon>Pseudomassariaceae</taxon>
        <taxon>Pseudomassariella</taxon>
    </lineage>
</organism>
<feature type="compositionally biased region" description="Polar residues" evidence="5">
    <location>
        <begin position="59"/>
        <end position="103"/>
    </location>
</feature>
<dbReference type="GO" id="GO:0000492">
    <property type="term" value="P:box C/D snoRNP assembly"/>
    <property type="evidence" value="ECO:0007669"/>
    <property type="project" value="TreeGrafter"/>
</dbReference>
<dbReference type="OrthoDB" id="273070at2759"/>
<dbReference type="InterPro" id="IPR036855">
    <property type="entry name" value="Znf_CCCH_sf"/>
</dbReference>
<feature type="compositionally biased region" description="Acidic residues" evidence="5">
    <location>
        <begin position="309"/>
        <end position="318"/>
    </location>
</feature>
<dbReference type="InterPro" id="IPR000571">
    <property type="entry name" value="Znf_CCCH"/>
</dbReference>
<keyword evidence="2 4" id="KW-0863">Zinc-finger</keyword>
<feature type="zinc finger region" description="C3H1-type" evidence="4">
    <location>
        <begin position="449"/>
        <end position="477"/>
    </location>
</feature>
<keyword evidence="1 4" id="KW-0479">Metal-binding</keyword>
<reference evidence="7 8" key="1">
    <citation type="submission" date="2016-07" db="EMBL/GenBank/DDBJ databases">
        <title>Pervasive Adenine N6-methylation of Active Genes in Fungi.</title>
        <authorList>
            <consortium name="DOE Joint Genome Institute"/>
            <person name="Mondo S.J."/>
            <person name="Dannebaum R.O."/>
            <person name="Kuo R.C."/>
            <person name="Labutti K."/>
            <person name="Haridas S."/>
            <person name="Kuo A."/>
            <person name="Salamov A."/>
            <person name="Ahrendt S.R."/>
            <person name="Lipzen A."/>
            <person name="Sullivan W."/>
            <person name="Andreopoulos W.B."/>
            <person name="Clum A."/>
            <person name="Lindquist E."/>
            <person name="Daum C."/>
            <person name="Ramamoorthy G.K."/>
            <person name="Gryganskyi A."/>
            <person name="Culley D."/>
            <person name="Magnuson J.K."/>
            <person name="James T.Y."/>
            <person name="O'Malley M.A."/>
            <person name="Stajich J.E."/>
            <person name="Spatafora J.W."/>
            <person name="Visel A."/>
            <person name="Grigoriev I.V."/>
        </authorList>
    </citation>
    <scope>NUCLEOTIDE SEQUENCE [LARGE SCALE GENOMIC DNA]</scope>
    <source>
        <strain evidence="7 8">CBS 129021</strain>
    </source>
</reference>
<evidence type="ECO:0000259" key="6">
    <source>
        <dbReference type="PROSITE" id="PS50103"/>
    </source>
</evidence>
<evidence type="ECO:0000256" key="5">
    <source>
        <dbReference type="SAM" id="MobiDB-lite"/>
    </source>
</evidence>
<dbReference type="SUPFAM" id="SSF90229">
    <property type="entry name" value="CCCH zinc finger"/>
    <property type="match status" value="1"/>
</dbReference>
<feature type="region of interest" description="Disordered" evidence="5">
    <location>
        <begin position="551"/>
        <end position="619"/>
    </location>
</feature>
<feature type="compositionally biased region" description="Polar residues" evidence="5">
    <location>
        <begin position="237"/>
        <end position="248"/>
    </location>
</feature>
<keyword evidence="8" id="KW-1185">Reference proteome</keyword>
<dbReference type="STRING" id="1141098.A0A1Y2DSK0"/>
<feature type="compositionally biased region" description="Polar residues" evidence="5">
    <location>
        <begin position="592"/>
        <end position="606"/>
    </location>
</feature>
<dbReference type="GO" id="GO:0008270">
    <property type="term" value="F:zinc ion binding"/>
    <property type="evidence" value="ECO:0007669"/>
    <property type="project" value="UniProtKB-KW"/>
</dbReference>
<evidence type="ECO:0000256" key="4">
    <source>
        <dbReference type="PROSITE-ProRule" id="PRU00723"/>
    </source>
</evidence>
<accession>A0A1Y2DSK0</accession>
<feature type="region of interest" description="Disordered" evidence="5">
    <location>
        <begin position="356"/>
        <end position="454"/>
    </location>
</feature>
<dbReference type="AlphaFoldDB" id="A0A1Y2DSK0"/>
<evidence type="ECO:0000256" key="2">
    <source>
        <dbReference type="ARBA" id="ARBA00022771"/>
    </source>
</evidence>
<evidence type="ECO:0000256" key="1">
    <source>
        <dbReference type="ARBA" id="ARBA00022723"/>
    </source>
</evidence>